<proteinExistence type="predicted"/>
<dbReference type="EMBL" id="JAPTGB010000003">
    <property type="protein sequence ID" value="MCZ0859993.1"/>
    <property type="molecule type" value="Genomic_DNA"/>
</dbReference>
<feature type="domain" description="PEGA" evidence="1">
    <location>
        <begin position="52"/>
        <end position="114"/>
    </location>
</feature>
<reference evidence="2" key="1">
    <citation type="submission" date="2022-12" db="EMBL/GenBank/DDBJ databases">
        <title>Isolation and characterisation of novel Methanocorpusculum spp. from native Australian herbivores indicates the genus is ancestrally host-associated.</title>
        <authorList>
            <person name="Volmer J.G."/>
            <person name="Soo R.M."/>
            <person name="Evans P.N."/>
            <person name="Hoedt E.C."/>
            <person name="Astorga Alsina A.L."/>
            <person name="Woodcroft B.J."/>
            <person name="Tyson G.W."/>
            <person name="Hugenholtz P."/>
            <person name="Morrison M."/>
        </authorList>
    </citation>
    <scope>NUCLEOTIDE SEQUENCE</scope>
    <source>
        <strain evidence="2">MG</strain>
    </source>
</reference>
<evidence type="ECO:0000259" key="1">
    <source>
        <dbReference type="Pfam" id="PF08308"/>
    </source>
</evidence>
<name>A0ABT4IE26_9EURY</name>
<dbReference type="Pfam" id="PF08308">
    <property type="entry name" value="PEGA"/>
    <property type="match status" value="2"/>
</dbReference>
<evidence type="ECO:0000313" key="3">
    <source>
        <dbReference type="Proteomes" id="UP001141422"/>
    </source>
</evidence>
<dbReference type="Proteomes" id="UP001141422">
    <property type="component" value="Unassembled WGS sequence"/>
</dbReference>
<feature type="domain" description="PEGA" evidence="1">
    <location>
        <begin position="293"/>
        <end position="346"/>
    </location>
</feature>
<dbReference type="PROSITE" id="PS51257">
    <property type="entry name" value="PROKAR_LIPOPROTEIN"/>
    <property type="match status" value="1"/>
</dbReference>
<dbReference type="InterPro" id="IPR013229">
    <property type="entry name" value="PEGA"/>
</dbReference>
<protein>
    <submittedName>
        <fullName evidence="2">PEGA domain-containing protein</fullName>
    </submittedName>
</protein>
<accession>A0ABT4IE26</accession>
<dbReference type="RefSeq" id="WP_268924217.1">
    <property type="nucleotide sequence ID" value="NZ_JAPTGB010000003.1"/>
</dbReference>
<organism evidence="2 3">
    <name type="scientific">Methanocorpusculum petauri</name>
    <dbReference type="NCBI Taxonomy" id="3002863"/>
    <lineage>
        <taxon>Archaea</taxon>
        <taxon>Methanobacteriati</taxon>
        <taxon>Methanobacteriota</taxon>
        <taxon>Stenosarchaea group</taxon>
        <taxon>Methanomicrobia</taxon>
        <taxon>Methanomicrobiales</taxon>
        <taxon>Methanocorpusculaceae</taxon>
        <taxon>Methanocorpusculum</taxon>
    </lineage>
</organism>
<keyword evidence="3" id="KW-1185">Reference proteome</keyword>
<evidence type="ECO:0000313" key="2">
    <source>
        <dbReference type="EMBL" id="MCZ0859993.1"/>
    </source>
</evidence>
<sequence>MKHLIAVLCILACILAAGCVNAPVPGPDITPAPGPATDPADETEIPAGSFAVTVLSDPPGASILVDGEYTGKTAPDTIAVSAGTHTITAESSHGHRSSEELKVAEDRTIELRITQEKTLGKFLTEKELSKTGWAVVRASQQYVYVSVNGRQANSVRYNLEGTAMRDTVETPYIIPGLKEGLVSIKVEPGGLQFDTGSGYDSGEFPIVSGIYSWLYFLVNGNEPMDVLAVTSEAYAGYPYSVDGYLSAGLIPETREWPVSCDYVSVLTDEGYVSYLRDSMDRTLLKIEPREVVWHDLYVTSSPSGADILVDGFPTGYTTPWTIQNVSDGFHRITVSKPGYLPVEKELVLAGTTGTEQISMPAMSEYSSGYLLVDADEPGSYIMMYGKDTGDRTPTVYPAVPIGNRDITIMSGSGVTKTETVMILPDAMNTLNVSFKN</sequence>
<comment type="caution">
    <text evidence="2">The sequence shown here is derived from an EMBL/GenBank/DDBJ whole genome shotgun (WGS) entry which is preliminary data.</text>
</comment>
<gene>
    <name evidence="2" type="ORF">O0S10_01960</name>
</gene>